<evidence type="ECO:0000259" key="1">
    <source>
        <dbReference type="PROSITE" id="PS51352"/>
    </source>
</evidence>
<dbReference type="EMBL" id="FPHC01000024">
    <property type="protein sequence ID" value="SFV51947.1"/>
    <property type="molecule type" value="Genomic_DNA"/>
</dbReference>
<gene>
    <name evidence="2" type="ORF">MNB_SV-6-1325</name>
</gene>
<evidence type="ECO:0000313" key="2">
    <source>
        <dbReference type="EMBL" id="SFV51947.1"/>
    </source>
</evidence>
<dbReference type="InterPro" id="IPR013766">
    <property type="entry name" value="Thioredoxin_domain"/>
</dbReference>
<name>A0A1W1BEN5_9ZZZZ</name>
<dbReference type="PROSITE" id="PS51257">
    <property type="entry name" value="PROKAR_LIPOPROTEIN"/>
    <property type="match status" value="1"/>
</dbReference>
<feature type="domain" description="Thioredoxin" evidence="1">
    <location>
        <begin position="44"/>
        <end position="200"/>
    </location>
</feature>
<keyword evidence="2" id="KW-0449">Lipoprotein</keyword>
<dbReference type="AlphaFoldDB" id="A0A1W1BEN5"/>
<sequence>MKSFFYFFTAMILILLSGCDENREKIRDASISPQPKKSIESVVVDIKEPKPVKYRLVDVDNSEQNITILDKNITFQNIKKPLVLLHFTSTWSPPSRAELSILSSVQKKYSKYLTVLGILVNDKQDSVKFRYFMKKFNADFFISNSKDNADLTNFVIKSLNLPDNFPIPLSVLYKNGELYRFYEGAMPIEMMDYEIKQAIKYNKKG</sequence>
<proteinExistence type="predicted"/>
<dbReference type="InterPro" id="IPR036249">
    <property type="entry name" value="Thioredoxin-like_sf"/>
</dbReference>
<accession>A0A1W1BEN5</accession>
<dbReference type="SUPFAM" id="SSF52833">
    <property type="entry name" value="Thioredoxin-like"/>
    <property type="match status" value="1"/>
</dbReference>
<protein>
    <submittedName>
        <fullName evidence="2">PUTATIVE LIPOPROTEIN THIREDOXIN</fullName>
    </submittedName>
</protein>
<dbReference type="PROSITE" id="PS51352">
    <property type="entry name" value="THIOREDOXIN_2"/>
    <property type="match status" value="1"/>
</dbReference>
<dbReference type="Gene3D" id="3.40.30.10">
    <property type="entry name" value="Glutaredoxin"/>
    <property type="match status" value="1"/>
</dbReference>
<reference evidence="2" key="1">
    <citation type="submission" date="2016-10" db="EMBL/GenBank/DDBJ databases">
        <authorList>
            <person name="de Groot N.N."/>
        </authorList>
    </citation>
    <scope>NUCLEOTIDE SEQUENCE</scope>
</reference>
<organism evidence="2">
    <name type="scientific">hydrothermal vent metagenome</name>
    <dbReference type="NCBI Taxonomy" id="652676"/>
    <lineage>
        <taxon>unclassified sequences</taxon>
        <taxon>metagenomes</taxon>
        <taxon>ecological metagenomes</taxon>
    </lineage>
</organism>